<dbReference type="OrthoDB" id="1493540at2"/>
<dbReference type="Pfam" id="PF01978">
    <property type="entry name" value="TrmB"/>
    <property type="match status" value="1"/>
</dbReference>
<dbReference type="InterPro" id="IPR051797">
    <property type="entry name" value="TrmB-like"/>
</dbReference>
<comment type="caution">
    <text evidence="3">The sequence shown here is derived from an EMBL/GenBank/DDBJ whole genome shotgun (WGS) entry which is preliminary data.</text>
</comment>
<dbReference type="Gene3D" id="1.10.10.10">
    <property type="entry name" value="Winged helix-like DNA-binding domain superfamily/Winged helix DNA-binding domain"/>
    <property type="match status" value="1"/>
</dbReference>
<dbReference type="InterPro" id="IPR021586">
    <property type="entry name" value="Tscrpt_reg_TrmB_C"/>
</dbReference>
<feature type="domain" description="Transcription regulator TrmB N-terminal" evidence="1">
    <location>
        <begin position="2"/>
        <end position="70"/>
    </location>
</feature>
<name>A0A3A3GDT9_PANTH</name>
<dbReference type="Proteomes" id="UP000266177">
    <property type="component" value="Unassembled WGS sequence"/>
</dbReference>
<feature type="domain" description="Transcription regulator TrmB C-terminal" evidence="2">
    <location>
        <begin position="101"/>
        <end position="224"/>
    </location>
</feature>
<dbReference type="Pfam" id="PF11495">
    <property type="entry name" value="Regulator_TrmB"/>
    <property type="match status" value="1"/>
</dbReference>
<evidence type="ECO:0000313" key="3">
    <source>
        <dbReference type="EMBL" id="RJG22017.1"/>
    </source>
</evidence>
<sequence length="254" mass="29014">MLQKFGFSQYESKVYEALVSSGEPMDATTVVKYSGVPKAKIYEVLARLIDKGVASDTISGKKKLYAALPLQVVIDKLAQEFENSIAQLRRSSERRAYVDDQVWTIKSDTSIQAYGKHLIEGAEQSILISMWKDDFAAYVPLLERKEQEGVRIEAMVTGYHVPQARLSKLHTLTPTDEHQRLERFAIIVVDGERLMFGGLDHGNWQAMQTGAQPFVTFFTEFFYHDVALAAISQKYYHELMQDEEMKALLMQLRY</sequence>
<dbReference type="InterPro" id="IPR002831">
    <property type="entry name" value="Tscrpt_reg_TrmB_N"/>
</dbReference>
<dbReference type="InterPro" id="IPR036388">
    <property type="entry name" value="WH-like_DNA-bd_sf"/>
</dbReference>
<dbReference type="PANTHER" id="PTHR34293:SF1">
    <property type="entry name" value="HTH-TYPE TRANSCRIPTIONAL REGULATOR TRMBL2"/>
    <property type="match status" value="1"/>
</dbReference>
<accession>A0A3A3GDT9</accession>
<dbReference type="RefSeq" id="WP_119795133.1">
    <property type="nucleotide sequence ID" value="NZ_QYZD01000019.1"/>
</dbReference>
<dbReference type="PANTHER" id="PTHR34293">
    <property type="entry name" value="HTH-TYPE TRANSCRIPTIONAL REGULATOR TRMBL2"/>
    <property type="match status" value="1"/>
</dbReference>
<dbReference type="InterPro" id="IPR036390">
    <property type="entry name" value="WH_DNA-bd_sf"/>
</dbReference>
<dbReference type="AlphaFoldDB" id="A0A3A3GDT9"/>
<dbReference type="SUPFAM" id="SSF46785">
    <property type="entry name" value="Winged helix' DNA-binding domain"/>
    <property type="match status" value="1"/>
</dbReference>
<dbReference type="SUPFAM" id="SSF56024">
    <property type="entry name" value="Phospholipase D/nuclease"/>
    <property type="match status" value="1"/>
</dbReference>
<evidence type="ECO:0000313" key="4">
    <source>
        <dbReference type="Proteomes" id="UP000266177"/>
    </source>
</evidence>
<organism evidence="3 4">
    <name type="scientific">Paenibacillus thiaminolyticus</name>
    <name type="common">Bacillus thiaminolyticus</name>
    <dbReference type="NCBI Taxonomy" id="49283"/>
    <lineage>
        <taxon>Bacteria</taxon>
        <taxon>Bacillati</taxon>
        <taxon>Bacillota</taxon>
        <taxon>Bacilli</taxon>
        <taxon>Bacillales</taxon>
        <taxon>Paenibacillaceae</taxon>
        <taxon>Paenibacillus</taxon>
    </lineage>
</organism>
<dbReference type="CDD" id="cd09124">
    <property type="entry name" value="PLDc_like_TrmB_middle"/>
    <property type="match status" value="1"/>
</dbReference>
<protein>
    <submittedName>
        <fullName evidence="3">TrmB family transcriptional regulator</fullName>
    </submittedName>
</protein>
<proteinExistence type="predicted"/>
<evidence type="ECO:0000259" key="2">
    <source>
        <dbReference type="Pfam" id="PF11495"/>
    </source>
</evidence>
<evidence type="ECO:0000259" key="1">
    <source>
        <dbReference type="Pfam" id="PF01978"/>
    </source>
</evidence>
<gene>
    <name evidence="3" type="ORF">DQX05_19380</name>
</gene>
<reference evidence="3 4" key="1">
    <citation type="submission" date="2018-09" db="EMBL/GenBank/DDBJ databases">
        <title>Paenibacillus SK2017-BO5.</title>
        <authorList>
            <person name="Piskunova J.V."/>
            <person name="Dubiley S.A."/>
            <person name="Severinov K.V."/>
        </authorList>
    </citation>
    <scope>NUCLEOTIDE SEQUENCE [LARGE SCALE GENOMIC DNA]</scope>
    <source>
        <strain evidence="3 4">BO5</strain>
    </source>
</reference>
<dbReference type="EMBL" id="QYZD01000019">
    <property type="protein sequence ID" value="RJG22017.1"/>
    <property type="molecule type" value="Genomic_DNA"/>
</dbReference>